<keyword evidence="6 10" id="KW-0472">Membrane</keyword>
<feature type="transmembrane region" description="Helical" evidence="10">
    <location>
        <begin position="84"/>
        <end position="104"/>
    </location>
</feature>
<evidence type="ECO:0000256" key="4">
    <source>
        <dbReference type="ARBA" id="ARBA00022692"/>
    </source>
</evidence>
<evidence type="ECO:0000256" key="2">
    <source>
        <dbReference type="ARBA" id="ARBA00022448"/>
    </source>
</evidence>
<keyword evidence="12" id="KW-1185">Reference proteome</keyword>
<organism evidence="11 12">
    <name type="scientific">Pedobacter albus</name>
    <dbReference type="NCBI Taxonomy" id="3113905"/>
    <lineage>
        <taxon>Bacteria</taxon>
        <taxon>Pseudomonadati</taxon>
        <taxon>Bacteroidota</taxon>
        <taxon>Sphingobacteriia</taxon>
        <taxon>Sphingobacteriales</taxon>
        <taxon>Sphingobacteriaceae</taxon>
        <taxon>Pedobacter</taxon>
    </lineage>
</organism>
<comment type="caution">
    <text evidence="11">The sequence shown here is derived from an EMBL/GenBank/DDBJ whole genome shotgun (WGS) entry which is preliminary data.</text>
</comment>
<dbReference type="PANTHER" id="PTHR30561:SF0">
    <property type="entry name" value="GUANIDINIUM EXPORTER"/>
    <property type="match status" value="1"/>
</dbReference>
<proteinExistence type="inferred from homology"/>
<dbReference type="Proteomes" id="UP001336835">
    <property type="component" value="Unassembled WGS sequence"/>
</dbReference>
<feature type="transmembrane region" description="Helical" evidence="10">
    <location>
        <begin position="29"/>
        <end position="46"/>
    </location>
</feature>
<dbReference type="InterPro" id="IPR000390">
    <property type="entry name" value="Small_drug/metabolite_transptr"/>
</dbReference>
<evidence type="ECO:0000256" key="10">
    <source>
        <dbReference type="SAM" id="Phobius"/>
    </source>
</evidence>
<evidence type="ECO:0000256" key="1">
    <source>
        <dbReference type="ARBA" id="ARBA00004651"/>
    </source>
</evidence>
<dbReference type="PANTHER" id="PTHR30561">
    <property type="entry name" value="SMR FAMILY PROTON-DEPENDENT DRUG EFFLUX TRANSPORTER SUGE"/>
    <property type="match status" value="1"/>
</dbReference>
<comment type="similarity">
    <text evidence="7">Belongs to the drug/metabolite transporter (DMT) superfamily. Small multidrug resistance (SMR) (TC 2.A.7.1) family. Gdx/SugE subfamily.</text>
</comment>
<evidence type="ECO:0000256" key="3">
    <source>
        <dbReference type="ARBA" id="ARBA00022475"/>
    </source>
</evidence>
<keyword evidence="4 9" id="KW-0812">Transmembrane</keyword>
<comment type="subcellular location">
    <subcellularLocation>
        <location evidence="1 9">Cell membrane</location>
        <topology evidence="1 9">Multi-pass membrane protein</topology>
    </subcellularLocation>
</comment>
<dbReference type="Pfam" id="PF00893">
    <property type="entry name" value="Multi_Drug_Res"/>
    <property type="match status" value="1"/>
</dbReference>
<protein>
    <recommendedName>
        <fullName evidence="8">Guanidinium exporter</fullName>
    </recommendedName>
</protein>
<dbReference type="InterPro" id="IPR045324">
    <property type="entry name" value="Small_multidrug_res"/>
</dbReference>
<dbReference type="RefSeq" id="WP_199137209.1">
    <property type="nucleotide sequence ID" value="NZ_JAZDQT010000003.1"/>
</dbReference>
<evidence type="ECO:0000256" key="9">
    <source>
        <dbReference type="RuleBase" id="RU003942"/>
    </source>
</evidence>
<dbReference type="EMBL" id="JAZDQT010000003">
    <property type="protein sequence ID" value="MEE1946521.1"/>
    <property type="molecule type" value="Genomic_DNA"/>
</dbReference>
<evidence type="ECO:0000256" key="8">
    <source>
        <dbReference type="ARBA" id="ARBA00039168"/>
    </source>
</evidence>
<gene>
    <name evidence="11" type="ORF">VRU48_15455</name>
</gene>
<name>A0ABU7IAW6_9SPHI</name>
<reference evidence="11 12" key="1">
    <citation type="submission" date="2024-01" db="EMBL/GenBank/DDBJ databases">
        <title>Pedobacter sp. nov., isolated from fresh soil.</title>
        <authorList>
            <person name="Le N.T.T."/>
        </authorList>
    </citation>
    <scope>NUCLEOTIDE SEQUENCE [LARGE SCALE GENOMIC DNA]</scope>
    <source>
        <strain evidence="11 12">KR3-3</strain>
    </source>
</reference>
<keyword evidence="3" id="KW-1003">Cell membrane</keyword>
<dbReference type="Gene3D" id="1.10.3730.20">
    <property type="match status" value="1"/>
</dbReference>
<sequence length="108" mass="11970">MSWFYLIIAGLLEIGFTTCLKLSDNFTNLKWGAGFLVCAVMSFVFLNKATVTLPMGTAYAVWTGIGAIGTVLVGIIFFKESYSFWRIFFLTTLIISILGLKFFAEAKA</sequence>
<evidence type="ECO:0000313" key="11">
    <source>
        <dbReference type="EMBL" id="MEE1946521.1"/>
    </source>
</evidence>
<evidence type="ECO:0000256" key="6">
    <source>
        <dbReference type="ARBA" id="ARBA00023136"/>
    </source>
</evidence>
<keyword evidence="2" id="KW-0813">Transport</keyword>
<evidence type="ECO:0000256" key="7">
    <source>
        <dbReference type="ARBA" id="ARBA00038151"/>
    </source>
</evidence>
<evidence type="ECO:0000313" key="12">
    <source>
        <dbReference type="Proteomes" id="UP001336835"/>
    </source>
</evidence>
<feature type="transmembrane region" description="Helical" evidence="10">
    <location>
        <begin position="58"/>
        <end position="78"/>
    </location>
</feature>
<accession>A0ABU7IAW6</accession>
<keyword evidence="5 10" id="KW-1133">Transmembrane helix</keyword>
<dbReference type="InterPro" id="IPR037185">
    <property type="entry name" value="EmrE-like"/>
</dbReference>
<dbReference type="SUPFAM" id="SSF103481">
    <property type="entry name" value="Multidrug resistance efflux transporter EmrE"/>
    <property type="match status" value="1"/>
</dbReference>
<evidence type="ECO:0000256" key="5">
    <source>
        <dbReference type="ARBA" id="ARBA00022989"/>
    </source>
</evidence>